<protein>
    <recommendedName>
        <fullName evidence="4">ZP domain-containing protein</fullName>
    </recommendedName>
</protein>
<dbReference type="InterPro" id="IPR055355">
    <property type="entry name" value="ZP-C"/>
</dbReference>
<dbReference type="InterPro" id="IPR042235">
    <property type="entry name" value="ZP-C_dom"/>
</dbReference>
<accession>A0ABQ7SYH9</accession>
<evidence type="ECO:0000313" key="5">
    <source>
        <dbReference type="EMBL" id="KAH0622363.1"/>
    </source>
</evidence>
<name>A0ABQ7SYH9_PHRPL</name>
<evidence type="ECO:0000256" key="1">
    <source>
        <dbReference type="ARBA" id="ARBA00022729"/>
    </source>
</evidence>
<keyword evidence="2" id="KW-1015">Disulfide bond</keyword>
<evidence type="ECO:0000313" key="6">
    <source>
        <dbReference type="Proteomes" id="UP000826234"/>
    </source>
</evidence>
<evidence type="ECO:0000256" key="2">
    <source>
        <dbReference type="ARBA" id="ARBA00023157"/>
    </source>
</evidence>
<dbReference type="Pfam" id="PF00100">
    <property type="entry name" value="Zona_pellucida"/>
    <property type="match status" value="1"/>
</dbReference>
<dbReference type="InterPro" id="IPR001507">
    <property type="entry name" value="ZP_dom"/>
</dbReference>
<dbReference type="Gene3D" id="2.60.40.3210">
    <property type="entry name" value="Zona pellucida, ZP-N domain"/>
    <property type="match status" value="1"/>
</dbReference>
<feature type="transmembrane region" description="Helical" evidence="3">
    <location>
        <begin position="305"/>
        <end position="327"/>
    </location>
</feature>
<dbReference type="Proteomes" id="UP000826234">
    <property type="component" value="Unassembled WGS sequence"/>
</dbReference>
<dbReference type="Pfam" id="PF23344">
    <property type="entry name" value="ZP-N"/>
    <property type="match status" value="1"/>
</dbReference>
<keyword evidence="6" id="KW-1185">Reference proteome</keyword>
<keyword evidence="3" id="KW-1133">Transmembrane helix</keyword>
<keyword evidence="3" id="KW-0472">Membrane</keyword>
<keyword evidence="1" id="KW-0732">Signal</keyword>
<dbReference type="InterPro" id="IPR055356">
    <property type="entry name" value="ZP-N"/>
</dbReference>
<keyword evidence="3" id="KW-0812">Transmembrane</keyword>
<organism evidence="5 6">
    <name type="scientific">Phrynosoma platyrhinos</name>
    <name type="common">Desert horned lizard</name>
    <dbReference type="NCBI Taxonomy" id="52577"/>
    <lineage>
        <taxon>Eukaryota</taxon>
        <taxon>Metazoa</taxon>
        <taxon>Chordata</taxon>
        <taxon>Craniata</taxon>
        <taxon>Vertebrata</taxon>
        <taxon>Euteleostomi</taxon>
        <taxon>Lepidosauria</taxon>
        <taxon>Squamata</taxon>
        <taxon>Bifurcata</taxon>
        <taxon>Unidentata</taxon>
        <taxon>Episquamata</taxon>
        <taxon>Toxicofera</taxon>
        <taxon>Iguania</taxon>
        <taxon>Phrynosomatidae</taxon>
        <taxon>Phrynosomatinae</taxon>
        <taxon>Phrynosoma</taxon>
    </lineage>
</organism>
<dbReference type="SMART" id="SM00241">
    <property type="entry name" value="ZP"/>
    <property type="match status" value="1"/>
</dbReference>
<dbReference type="PANTHER" id="PTHR14002:SF50">
    <property type="entry name" value="ALPHA-TECTORIN-LIKE-RELATED"/>
    <property type="match status" value="1"/>
</dbReference>
<evidence type="ECO:0000259" key="4">
    <source>
        <dbReference type="PROSITE" id="PS51034"/>
    </source>
</evidence>
<sequence length="351" mass="39908">MPIEINETIICTKDLIEVEIPSIFFLSKNPPILISDLHLNDPKCHGAEVGNLYVFSIKTNFTDCGTQMDSDGSYIIFFNTIQNNFSDIITRTFINITFACRYPINYIVQQPNGENKISVDIRSFKLNTEDGNFSVSMMLYKDQHFEDMWTTIPFLTLEDNIFVKVKMVPGNFIIRLENCWSTPTKDPVHVVQYSFIKKSCPQTLKDGTLTVISNGEGEEAMFRIQMFKFVGITFNHVFLHCTVQICHSTADICKPNCTDDDNLTRKKREVAPFSNHMVSYGPIKRKLIGNEETGIHKGRFLPLEMLILGGLLLSVLVITGVLGNLLLQSRRTYPAMQAQLTMAHFHCSEIP</sequence>
<dbReference type="PROSITE" id="PS51034">
    <property type="entry name" value="ZP_2"/>
    <property type="match status" value="1"/>
</dbReference>
<comment type="caution">
    <text evidence="5">The sequence shown here is derived from an EMBL/GenBank/DDBJ whole genome shotgun (WGS) entry which is preliminary data.</text>
</comment>
<reference evidence="5 6" key="1">
    <citation type="journal article" date="2022" name="Gigascience">
        <title>A chromosome-level genome assembly and annotation of the desert horned lizard, Phrynosoma platyrhinos, provides insight into chromosomal rearrangements among reptiles.</title>
        <authorList>
            <person name="Koochekian N."/>
            <person name="Ascanio A."/>
            <person name="Farleigh K."/>
            <person name="Card D.C."/>
            <person name="Schield D.R."/>
            <person name="Castoe T.A."/>
            <person name="Jezkova T."/>
        </authorList>
    </citation>
    <scope>NUCLEOTIDE SEQUENCE [LARGE SCALE GENOMIC DNA]</scope>
    <source>
        <strain evidence="5">NK-2021</strain>
    </source>
</reference>
<evidence type="ECO:0000256" key="3">
    <source>
        <dbReference type="SAM" id="Phobius"/>
    </source>
</evidence>
<proteinExistence type="predicted"/>
<gene>
    <name evidence="5" type="ORF">JD844_024611</name>
</gene>
<dbReference type="PANTHER" id="PTHR14002">
    <property type="entry name" value="ENDOGLIN/TGF-BETA RECEPTOR TYPE III"/>
    <property type="match status" value="1"/>
</dbReference>
<dbReference type="Gene3D" id="2.60.40.4100">
    <property type="entry name" value="Zona pellucida, ZP-C domain"/>
    <property type="match status" value="1"/>
</dbReference>
<feature type="domain" description="ZP" evidence="4">
    <location>
        <begin position="10"/>
        <end position="264"/>
    </location>
</feature>
<dbReference type="EMBL" id="JAIPUX010003289">
    <property type="protein sequence ID" value="KAH0622363.1"/>
    <property type="molecule type" value="Genomic_DNA"/>
</dbReference>